<feature type="compositionally biased region" description="Pro residues" evidence="6">
    <location>
        <begin position="939"/>
        <end position="951"/>
    </location>
</feature>
<feature type="region of interest" description="Disordered" evidence="6">
    <location>
        <begin position="822"/>
        <end position="867"/>
    </location>
</feature>
<feature type="region of interest" description="Disordered" evidence="6">
    <location>
        <begin position="673"/>
        <end position="733"/>
    </location>
</feature>
<feature type="compositionally biased region" description="Polar residues" evidence="6">
    <location>
        <begin position="715"/>
        <end position="731"/>
    </location>
</feature>
<name>A0A9P3H6N3_9FUNG</name>
<feature type="compositionally biased region" description="Polar residues" evidence="6">
    <location>
        <begin position="1264"/>
        <end position="1276"/>
    </location>
</feature>
<keyword evidence="2 4" id="KW-0863">Zinc-finger</keyword>
<keyword evidence="1" id="KW-0479">Metal-binding</keyword>
<proteinExistence type="predicted"/>
<feature type="compositionally biased region" description="Polar residues" evidence="6">
    <location>
        <begin position="600"/>
        <end position="617"/>
    </location>
</feature>
<feature type="region of interest" description="Disordered" evidence="6">
    <location>
        <begin position="932"/>
        <end position="1101"/>
    </location>
</feature>
<feature type="coiled-coil region" evidence="5">
    <location>
        <begin position="1593"/>
        <end position="1620"/>
    </location>
</feature>
<dbReference type="InterPro" id="IPR017907">
    <property type="entry name" value="Znf_RING_CS"/>
</dbReference>
<feature type="compositionally biased region" description="Acidic residues" evidence="6">
    <location>
        <begin position="375"/>
        <end position="384"/>
    </location>
</feature>
<feature type="compositionally biased region" description="Low complexity" evidence="6">
    <location>
        <begin position="1510"/>
        <end position="1532"/>
    </location>
</feature>
<dbReference type="InterPro" id="IPR001841">
    <property type="entry name" value="Znf_RING"/>
</dbReference>
<dbReference type="GO" id="GO:0008270">
    <property type="term" value="F:zinc ion binding"/>
    <property type="evidence" value="ECO:0007669"/>
    <property type="project" value="UniProtKB-KW"/>
</dbReference>
<feature type="compositionally biased region" description="Polar residues" evidence="6">
    <location>
        <begin position="1463"/>
        <end position="1487"/>
    </location>
</feature>
<feature type="compositionally biased region" description="Polar residues" evidence="6">
    <location>
        <begin position="257"/>
        <end position="270"/>
    </location>
</feature>
<dbReference type="OrthoDB" id="1630758at2759"/>
<feature type="compositionally biased region" description="Polar residues" evidence="6">
    <location>
        <begin position="1082"/>
        <end position="1096"/>
    </location>
</feature>
<dbReference type="GO" id="GO:0005737">
    <property type="term" value="C:cytoplasm"/>
    <property type="evidence" value="ECO:0007669"/>
    <property type="project" value="TreeGrafter"/>
</dbReference>
<feature type="compositionally biased region" description="Acidic residues" evidence="6">
    <location>
        <begin position="1018"/>
        <end position="1032"/>
    </location>
</feature>
<feature type="compositionally biased region" description="Low complexity" evidence="6">
    <location>
        <begin position="401"/>
        <end position="420"/>
    </location>
</feature>
<feature type="region of interest" description="Disordered" evidence="6">
    <location>
        <begin position="480"/>
        <end position="507"/>
    </location>
</feature>
<feature type="compositionally biased region" description="Basic and acidic residues" evidence="6">
    <location>
        <begin position="1237"/>
        <end position="1246"/>
    </location>
</feature>
<feature type="compositionally biased region" description="Low complexity" evidence="6">
    <location>
        <begin position="1171"/>
        <end position="1185"/>
    </location>
</feature>
<feature type="compositionally biased region" description="Low complexity" evidence="6">
    <location>
        <begin position="1443"/>
        <end position="1462"/>
    </location>
</feature>
<feature type="compositionally biased region" description="Basic and acidic residues" evidence="6">
    <location>
        <begin position="822"/>
        <end position="835"/>
    </location>
</feature>
<feature type="region of interest" description="Disordered" evidence="6">
    <location>
        <begin position="1"/>
        <end position="76"/>
    </location>
</feature>
<feature type="region of interest" description="Disordered" evidence="6">
    <location>
        <begin position="524"/>
        <end position="635"/>
    </location>
</feature>
<evidence type="ECO:0000256" key="2">
    <source>
        <dbReference type="ARBA" id="ARBA00022771"/>
    </source>
</evidence>
<gene>
    <name evidence="8" type="ORF">EMPS_03372</name>
</gene>
<evidence type="ECO:0000256" key="6">
    <source>
        <dbReference type="SAM" id="MobiDB-lite"/>
    </source>
</evidence>
<dbReference type="GO" id="GO:0061630">
    <property type="term" value="F:ubiquitin protein ligase activity"/>
    <property type="evidence" value="ECO:0007669"/>
    <property type="project" value="TreeGrafter"/>
</dbReference>
<feature type="compositionally biased region" description="Polar residues" evidence="6">
    <location>
        <begin position="496"/>
        <end position="507"/>
    </location>
</feature>
<organism evidence="8 9">
    <name type="scientific">Entomortierella parvispora</name>
    <dbReference type="NCBI Taxonomy" id="205924"/>
    <lineage>
        <taxon>Eukaryota</taxon>
        <taxon>Fungi</taxon>
        <taxon>Fungi incertae sedis</taxon>
        <taxon>Mucoromycota</taxon>
        <taxon>Mortierellomycotina</taxon>
        <taxon>Mortierellomycetes</taxon>
        <taxon>Mortierellales</taxon>
        <taxon>Mortierellaceae</taxon>
        <taxon>Entomortierella</taxon>
    </lineage>
</organism>
<feature type="region of interest" description="Disordered" evidence="6">
    <location>
        <begin position="1156"/>
        <end position="1347"/>
    </location>
</feature>
<evidence type="ECO:0000313" key="8">
    <source>
        <dbReference type="EMBL" id="GJJ71022.1"/>
    </source>
</evidence>
<feature type="compositionally biased region" description="Basic and acidic residues" evidence="6">
    <location>
        <begin position="1033"/>
        <end position="1048"/>
    </location>
</feature>
<feature type="compositionally biased region" description="Basic and acidic residues" evidence="6">
    <location>
        <begin position="775"/>
        <end position="784"/>
    </location>
</feature>
<dbReference type="EMBL" id="BQFW01000004">
    <property type="protein sequence ID" value="GJJ71022.1"/>
    <property type="molecule type" value="Genomic_DNA"/>
</dbReference>
<evidence type="ECO:0000256" key="3">
    <source>
        <dbReference type="ARBA" id="ARBA00022833"/>
    </source>
</evidence>
<keyword evidence="9" id="KW-1185">Reference proteome</keyword>
<feature type="compositionally biased region" description="Low complexity" evidence="6">
    <location>
        <begin position="62"/>
        <end position="76"/>
    </location>
</feature>
<sequence length="1641" mass="180933">MASVAAWPSQRRAPEIDSSSTHQRQEQEQQQQQPAQTVDPRFLLSPVPASMAQAQAQHTAKGTTVTTTPSVSGDGSTPETITLYPLDPVPSHLLCAICTLPYENPVHFLPCCHVFCLECIQLWIGMNLSDDQLQGELRRAYPSEEEEQDPLSNMAPVSPYGLANSQYQQQFMVELARMGGGDPLSRSRTSTSAGNIYDTFNHLTPTQQRLLQQQQSLQRVAVLLESRDMPKCPMCRTALHIHGWDRLEEQIKVPVSVRSQASRPSGNRGLSASSSSSAWTEQSNTPRQRPVSGVERRRTRTNRFPTSRREGRGESIGEEEEDQEHEDEEIEMEHVRTHRSSRSNALGHRTLYSPPRRAPFINRRTFQHEDSVGNDGDDDDEEEVQSPTTAVIGRRPSEWMRYQQRQLQAHQQQQRQQQSRTQDRSPISGMLSFASLAEDSPHPHTPSANRYDEQQEQIRRLYQEQESQEELLRVLSARATDAGEETTTQEGEVTQLISPTSSTEGRVQISIQELRRSLQLLASQRDHADEQTGPSTENESEAQRTSGGQSLQIDTTLTRSSSRQSQVSQNATNRSRQTTVDASTVQQQDTPRSDDLAGGSRNTADSGSLLNPATTLLSEEEQRVQTEESDGDSIFGEMEQGTRAWAERPSSLVLDLGHNPQSLQLQDISDDHDLSVSDSVSDSTAPSSGSESPSHLISPSNESTLSYQTTSTYQNHQSLGTPVSRRSSSQPHWDLHIQSRPISLSQSQSHSHALQMPSFDAMTAVTEDSESAEEPTVHDYDGYREEPWNDSFQEEEVETNCHKARHSVNECSTSTLEAELARAERNHPSVEKTLEDGNASNTAVDPSTSAGTVGQSSSGSSMASGSSLTAGTLLPSVAWKAGPSGYSPLVRDLDIHTPIITTTEGSVTTLADMQMEADILARARSNSIVFSDEDSPVIREPPSPMDSPIPTPSTARPRNRFPSGFRLIRDDEEDDGNESFNDADGVDEEEEDEMAMESDQEDSAGLTVGVQDSPVEGPETDEEREAVQDEEQDGRRDCQRQLDGDHEQLLLLQSTREVAEDSLADSPSVVVDPSGIHGTEGSPLNESEASTNTPTEVTLDPLQTDGTMSLVSAPTVASISETLTLVTEDPLTSPSASNTTVTASAVTIATEQETFPLRSQLSASPPRRSSLAMTAPPALPMPLLADNPSESNQTAFHQHSEPGSPEVTSQSTRESGEVRDTMIGVSTGHNIGEMEEERNSPREAVLEHTPSSIDSAHSLEESFTENSGSTQGDSIPQQRRRRQDQDAAVVSQEREATEEGREDTLSLAQRRENEQRVRQEHENWAQHSHRHHSDHSHRQQLEQEQEDEERVHVHIQYRTLVRYQPRLPKAHVMSDLISQIRVQCPHVAFGCDETMEMQRALQHGRDHCRFRKVMCPRARCGLWMRADQILEHILMVDPASSSVNASTSSALSPPTSTGSASSQADRTPSTSARSLGPNQNGTFNSARRPSHGLRGRRGSQPLPSSYNNNTRSSPARTTTSTVASVTTPTPSALPTGLGFNSRSNAGGHKEFISSESATAPSAVAPMVVTTTGVPPCPGLTWEREQLTRATGIIGQLTEENSSLRQMIRQLQSQNTRMIKEKIEREKERDRWLRFTSLTSKV</sequence>
<feature type="compositionally biased region" description="Acidic residues" evidence="6">
    <location>
        <begin position="316"/>
        <end position="331"/>
    </location>
</feature>
<dbReference type="Gene3D" id="3.30.40.10">
    <property type="entry name" value="Zinc/RING finger domain, C3HC4 (zinc finger)"/>
    <property type="match status" value="2"/>
</dbReference>
<comment type="caution">
    <text evidence="8">The sequence shown here is derived from an EMBL/GenBank/DDBJ whole genome shotgun (WGS) entry which is preliminary data.</text>
</comment>
<feature type="compositionally biased region" description="Low complexity" evidence="6">
    <location>
        <begin position="847"/>
        <end position="867"/>
    </location>
</feature>
<dbReference type="PROSITE" id="PS50089">
    <property type="entry name" value="ZF_RING_2"/>
    <property type="match status" value="1"/>
</dbReference>
<feature type="compositionally biased region" description="Acidic residues" evidence="6">
    <location>
        <begin position="984"/>
        <end position="1002"/>
    </location>
</feature>
<feature type="compositionally biased region" description="Polar residues" evidence="6">
    <location>
        <begin position="532"/>
        <end position="558"/>
    </location>
</feature>
<feature type="compositionally biased region" description="Polar residues" evidence="6">
    <location>
        <begin position="570"/>
        <end position="590"/>
    </location>
</feature>
<dbReference type="PANTHER" id="PTHR10315:SF117">
    <property type="entry name" value="RING-TYPE E3 UBIQUITIN TRANSFERASE"/>
    <property type="match status" value="1"/>
</dbReference>
<feature type="region of interest" description="Disordered" evidence="6">
    <location>
        <begin position="1443"/>
        <end position="1548"/>
    </location>
</feature>
<feature type="domain" description="RING-type" evidence="7">
    <location>
        <begin position="95"/>
        <end position="123"/>
    </location>
</feature>
<feature type="compositionally biased region" description="Low complexity" evidence="6">
    <location>
        <begin position="559"/>
        <end position="569"/>
    </location>
</feature>
<dbReference type="SMART" id="SM00184">
    <property type="entry name" value="RING"/>
    <property type="match status" value="1"/>
</dbReference>
<accession>A0A9P3H6N3</accession>
<feature type="compositionally biased region" description="Basic residues" evidence="6">
    <location>
        <begin position="1488"/>
        <end position="1497"/>
    </location>
</feature>
<reference evidence="8" key="2">
    <citation type="journal article" date="2022" name="Microbiol. Resour. Announc.">
        <title>Whole-Genome Sequence of Entomortierella parvispora E1425, a Mucoromycotan Fungus Associated with Burkholderiaceae-Related Endosymbiotic Bacteria.</title>
        <authorList>
            <person name="Herlambang A."/>
            <person name="Guo Y."/>
            <person name="Takashima Y."/>
            <person name="Narisawa K."/>
            <person name="Ohta H."/>
            <person name="Nishizawa T."/>
        </authorList>
    </citation>
    <scope>NUCLEOTIDE SEQUENCE</scope>
    <source>
        <strain evidence="8">E1425</strain>
    </source>
</reference>
<evidence type="ECO:0000259" key="7">
    <source>
        <dbReference type="PROSITE" id="PS50089"/>
    </source>
</evidence>
<evidence type="ECO:0000256" key="1">
    <source>
        <dbReference type="ARBA" id="ARBA00022723"/>
    </source>
</evidence>
<feature type="compositionally biased region" description="Low complexity" evidence="6">
    <location>
        <begin position="485"/>
        <end position="495"/>
    </location>
</feature>
<dbReference type="SUPFAM" id="SSF57850">
    <property type="entry name" value="RING/U-box"/>
    <property type="match status" value="1"/>
</dbReference>
<feature type="region of interest" description="Disordered" evidence="6">
    <location>
        <begin position="763"/>
        <end position="784"/>
    </location>
</feature>
<evidence type="ECO:0000256" key="5">
    <source>
        <dbReference type="SAM" id="Coils"/>
    </source>
</evidence>
<evidence type="ECO:0000256" key="4">
    <source>
        <dbReference type="PROSITE-ProRule" id="PRU00175"/>
    </source>
</evidence>
<keyword evidence="5" id="KW-0175">Coiled coil</keyword>
<dbReference type="InterPro" id="IPR013083">
    <property type="entry name" value="Znf_RING/FYVE/PHD"/>
</dbReference>
<feature type="compositionally biased region" description="Polar residues" evidence="6">
    <location>
        <begin position="52"/>
        <end position="61"/>
    </location>
</feature>
<protein>
    <recommendedName>
        <fullName evidence="7">RING-type domain-containing protein</fullName>
    </recommendedName>
</protein>
<keyword evidence="3" id="KW-0862">Zinc</keyword>
<feature type="compositionally biased region" description="Low complexity" evidence="6">
    <location>
        <begin position="676"/>
        <end position="714"/>
    </location>
</feature>
<dbReference type="Proteomes" id="UP000827284">
    <property type="component" value="Unassembled WGS sequence"/>
</dbReference>
<dbReference type="InterPro" id="IPR018957">
    <property type="entry name" value="Znf_C3HC4_RING-type"/>
</dbReference>
<dbReference type="PROSITE" id="PS00518">
    <property type="entry name" value="ZF_RING_1"/>
    <property type="match status" value="1"/>
</dbReference>
<evidence type="ECO:0000313" key="9">
    <source>
        <dbReference type="Proteomes" id="UP000827284"/>
    </source>
</evidence>
<dbReference type="PANTHER" id="PTHR10315">
    <property type="entry name" value="E3 UBIQUITIN PROTEIN LIGASE SIAH"/>
    <property type="match status" value="1"/>
</dbReference>
<dbReference type="Pfam" id="PF00097">
    <property type="entry name" value="zf-C3HC4"/>
    <property type="match status" value="1"/>
</dbReference>
<feature type="compositionally biased region" description="Basic and acidic residues" evidence="6">
    <location>
        <begin position="1292"/>
        <end position="1324"/>
    </location>
</feature>
<dbReference type="InterPro" id="IPR052088">
    <property type="entry name" value="E3_ubiquitin-ligase_SINA"/>
</dbReference>
<feature type="compositionally biased region" description="Polar residues" evidence="6">
    <location>
        <begin position="1188"/>
        <end position="1197"/>
    </location>
</feature>
<dbReference type="SUPFAM" id="SSF49599">
    <property type="entry name" value="TRAF domain-like"/>
    <property type="match status" value="1"/>
</dbReference>
<dbReference type="CDD" id="cd16449">
    <property type="entry name" value="RING-HC"/>
    <property type="match status" value="1"/>
</dbReference>
<feature type="region of interest" description="Disordered" evidence="6">
    <location>
        <begin position="257"/>
        <end position="425"/>
    </location>
</feature>
<reference evidence="8" key="1">
    <citation type="submission" date="2021-11" db="EMBL/GenBank/DDBJ databases">
        <authorList>
            <person name="Herlambang A."/>
            <person name="Guo Y."/>
            <person name="Takashima Y."/>
            <person name="Nishizawa T."/>
        </authorList>
    </citation>
    <scope>NUCLEOTIDE SEQUENCE</scope>
    <source>
        <strain evidence="8">E1425</strain>
    </source>
</reference>